<organism evidence="1 2">
    <name type="scientific">Nocardiopsis tropica</name>
    <dbReference type="NCBI Taxonomy" id="109330"/>
    <lineage>
        <taxon>Bacteria</taxon>
        <taxon>Bacillati</taxon>
        <taxon>Actinomycetota</taxon>
        <taxon>Actinomycetes</taxon>
        <taxon>Streptosporangiales</taxon>
        <taxon>Nocardiopsidaceae</taxon>
        <taxon>Nocardiopsis</taxon>
    </lineage>
</organism>
<comment type="caution">
    <text evidence="1">The sequence shown here is derived from an EMBL/GenBank/DDBJ whole genome shotgun (WGS) entry which is preliminary data.</text>
</comment>
<dbReference type="Proteomes" id="UP001348641">
    <property type="component" value="Unassembled WGS sequence"/>
</dbReference>
<dbReference type="EMBL" id="JAUUCC010000019">
    <property type="protein sequence ID" value="MEE2050781.1"/>
    <property type="molecule type" value="Genomic_DNA"/>
</dbReference>
<name>A0ABU7KNE8_9ACTN</name>
<reference evidence="1 2" key="1">
    <citation type="submission" date="2023-07" db="EMBL/GenBank/DDBJ databases">
        <authorList>
            <person name="Girao M."/>
            <person name="Carvalho M.F."/>
        </authorList>
    </citation>
    <scope>NUCLEOTIDE SEQUENCE [LARGE SCALE GENOMIC DNA]</scope>
    <source>
        <strain evidence="1 2">66/93</strain>
    </source>
</reference>
<gene>
    <name evidence="1" type="ORF">Q8A49_09755</name>
</gene>
<protein>
    <submittedName>
        <fullName evidence="1">Uncharacterized protein</fullName>
    </submittedName>
</protein>
<dbReference type="RefSeq" id="WP_330157965.1">
    <property type="nucleotide sequence ID" value="NZ_BAAAJA010000031.1"/>
</dbReference>
<sequence>MGPHDELLFHGRTVQSAHAIREQFGPMSVRATIEALSQHFEHLRATRPEDFSVRLADYWNGFHS</sequence>
<proteinExistence type="predicted"/>
<accession>A0ABU7KNE8</accession>
<evidence type="ECO:0000313" key="2">
    <source>
        <dbReference type="Proteomes" id="UP001348641"/>
    </source>
</evidence>
<evidence type="ECO:0000313" key="1">
    <source>
        <dbReference type="EMBL" id="MEE2050781.1"/>
    </source>
</evidence>